<feature type="region of interest" description="Disordered" evidence="1">
    <location>
        <begin position="246"/>
        <end position="265"/>
    </location>
</feature>
<organism evidence="2">
    <name type="scientific">Clastoptera arizonana</name>
    <name type="common">Arizona spittle bug</name>
    <dbReference type="NCBI Taxonomy" id="38151"/>
    <lineage>
        <taxon>Eukaryota</taxon>
        <taxon>Metazoa</taxon>
        <taxon>Ecdysozoa</taxon>
        <taxon>Arthropoda</taxon>
        <taxon>Hexapoda</taxon>
        <taxon>Insecta</taxon>
        <taxon>Pterygota</taxon>
        <taxon>Neoptera</taxon>
        <taxon>Paraneoptera</taxon>
        <taxon>Hemiptera</taxon>
        <taxon>Auchenorrhyncha</taxon>
        <taxon>Cercopoidea</taxon>
        <taxon>Clastopteridae</taxon>
        <taxon>Clastoptera</taxon>
    </lineage>
</organism>
<proteinExistence type="predicted"/>
<evidence type="ECO:0000256" key="1">
    <source>
        <dbReference type="SAM" id="MobiDB-lite"/>
    </source>
</evidence>
<protein>
    <submittedName>
        <fullName evidence="2">Uncharacterized protein</fullName>
    </submittedName>
</protein>
<gene>
    <name evidence="2" type="ORF">g.6736</name>
</gene>
<accession>A0A1B6DLU0</accession>
<dbReference type="AlphaFoldDB" id="A0A1B6DLU0"/>
<feature type="non-terminal residue" evidence="2">
    <location>
        <position position="1"/>
    </location>
</feature>
<dbReference type="EMBL" id="GEDC01010718">
    <property type="protein sequence ID" value="JAS26580.1"/>
    <property type="molecule type" value="Transcribed_RNA"/>
</dbReference>
<name>A0A1B6DLU0_9HEMI</name>
<reference evidence="2" key="1">
    <citation type="submission" date="2015-12" db="EMBL/GenBank/DDBJ databases">
        <title>De novo transcriptome assembly of four potential Pierce s Disease insect vectors from Arizona vineyards.</title>
        <authorList>
            <person name="Tassone E.E."/>
        </authorList>
    </citation>
    <scope>NUCLEOTIDE SEQUENCE</scope>
</reference>
<sequence>KAEEPDISAMQHTKVECNNESVVDKSLIPEINCNSYIGLESNLKNSDHVLVIHEEKGSSYEKPQSISINSEKLPVNNIDYLGEIFDSEITEIQCKNNDVNNKEVKGNTISNGFSSYNQSEIQITPTKHSKEDMVHLLQPSIYVSKIDTTPSEECTDEISIKKSGTPTSSSKISSKLITKKLKSPNLKDWVLRTTMKKPDIFDTNLKKYEDTSKKCCDSNSNTKKCIKICCDIEEFDESNKKFCENNTSQEKSESNDNTNEYGESCSYTKEHVKSVDKAEENEEKINNIG</sequence>
<evidence type="ECO:0000313" key="2">
    <source>
        <dbReference type="EMBL" id="JAS26580.1"/>
    </source>
</evidence>
<feature type="non-terminal residue" evidence="2">
    <location>
        <position position="289"/>
    </location>
</feature>